<proteinExistence type="predicted"/>
<dbReference type="WBParaSite" id="PS1159_v2.g12211.t1">
    <property type="protein sequence ID" value="PS1159_v2.g12211.t1"/>
    <property type="gene ID" value="PS1159_v2.g12211"/>
</dbReference>
<accession>A0AC35EZN9</accession>
<reference evidence="2" key="1">
    <citation type="submission" date="2022-11" db="UniProtKB">
        <authorList>
            <consortium name="WormBaseParasite"/>
        </authorList>
    </citation>
    <scope>IDENTIFICATION</scope>
</reference>
<organism evidence="1 2">
    <name type="scientific">Panagrolaimus sp. PS1159</name>
    <dbReference type="NCBI Taxonomy" id="55785"/>
    <lineage>
        <taxon>Eukaryota</taxon>
        <taxon>Metazoa</taxon>
        <taxon>Ecdysozoa</taxon>
        <taxon>Nematoda</taxon>
        <taxon>Chromadorea</taxon>
        <taxon>Rhabditida</taxon>
        <taxon>Tylenchina</taxon>
        <taxon>Panagrolaimomorpha</taxon>
        <taxon>Panagrolaimoidea</taxon>
        <taxon>Panagrolaimidae</taxon>
        <taxon>Panagrolaimus</taxon>
    </lineage>
</organism>
<evidence type="ECO:0000313" key="1">
    <source>
        <dbReference type="Proteomes" id="UP000887580"/>
    </source>
</evidence>
<sequence length="358" mass="42044">MAENRPKPLNPAPPLNDVDYFDYFKSQKDGRVYDDFGQSWEKFDIKLFDSITHYNILQVYKFMVNKRIEHFKRYDSLSKVAKEKDQKIKAFENQKLEADNKERMENTKLKSRIKELEDLWKQNSDDGKIVELKEEINQLKADIQKYRERRDSDKNQLKENRENLKKADAEIKELKNKNQLKENRENLKKADAEIKELKNANRKLESDLIAANNSMKQLENRNKNLKSDLNAANESIKIFQINQNEKAEETQNEMNQLKANFNAKNMKLKNVLIHLKSVEKELTKIKQKCQSYEESNEQQSEIIEQLQKALTCSSDQNEKLKDDLLAAQNALKKLKDGKTKVLNKIAQSLKDCGNLKKS</sequence>
<dbReference type="Proteomes" id="UP000887580">
    <property type="component" value="Unplaced"/>
</dbReference>
<evidence type="ECO:0000313" key="2">
    <source>
        <dbReference type="WBParaSite" id="PS1159_v2.g12211.t1"/>
    </source>
</evidence>
<name>A0AC35EZN9_9BILA</name>
<protein>
    <submittedName>
        <fullName evidence="2">Uncharacterized protein</fullName>
    </submittedName>
</protein>